<organism evidence="2 3">
    <name type="scientific">Brassica rapa subsp. trilocularis</name>
    <dbReference type="NCBI Taxonomy" id="1813537"/>
    <lineage>
        <taxon>Eukaryota</taxon>
        <taxon>Viridiplantae</taxon>
        <taxon>Streptophyta</taxon>
        <taxon>Embryophyta</taxon>
        <taxon>Tracheophyta</taxon>
        <taxon>Spermatophyta</taxon>
        <taxon>Magnoliopsida</taxon>
        <taxon>eudicotyledons</taxon>
        <taxon>Gunneridae</taxon>
        <taxon>Pentapetalae</taxon>
        <taxon>rosids</taxon>
        <taxon>malvids</taxon>
        <taxon>Brassicales</taxon>
        <taxon>Brassicaceae</taxon>
        <taxon>Brassiceae</taxon>
        <taxon>Brassica</taxon>
    </lineage>
</organism>
<feature type="transmembrane region" description="Helical" evidence="1">
    <location>
        <begin position="29"/>
        <end position="48"/>
    </location>
</feature>
<sequence length="111" mass="12389">MVVSATTSGNFGRERREIYFGVRRSAGAGFPPLFFAVLSTSALSELWFRPHLLRWFRFWSNDALAGRLLVEEVACMFSSGVFREVEAFVNPPPPALASGKGVFFRFAFAGF</sequence>
<keyword evidence="1" id="KW-0472">Membrane</keyword>
<reference evidence="2 3" key="1">
    <citation type="submission" date="2021-03" db="EMBL/GenBank/DDBJ databases">
        <authorList>
            <person name="King G.J."/>
            <person name="Bancroft I."/>
            <person name="Baten A."/>
            <person name="Bloomfield J."/>
            <person name="Borpatragohain P."/>
            <person name="He Z."/>
            <person name="Irish N."/>
            <person name="Irwin J."/>
            <person name="Liu K."/>
            <person name="Mauleon R.P."/>
            <person name="Moore J."/>
            <person name="Morris R."/>
            <person name="Ostergaard L."/>
            <person name="Wang B."/>
            <person name="Wells R."/>
        </authorList>
    </citation>
    <scope>NUCLEOTIDE SEQUENCE [LARGE SCALE GENOMIC DNA]</scope>
    <source>
        <strain evidence="2">R-o-18</strain>
        <tissue evidence="2">Leaf</tissue>
    </source>
</reference>
<name>A0ABQ7NTF9_BRACM</name>
<protein>
    <submittedName>
        <fullName evidence="2">Uncharacterized protein</fullName>
    </submittedName>
</protein>
<evidence type="ECO:0000256" key="1">
    <source>
        <dbReference type="SAM" id="Phobius"/>
    </source>
</evidence>
<evidence type="ECO:0000313" key="3">
    <source>
        <dbReference type="Proteomes" id="UP000823674"/>
    </source>
</evidence>
<gene>
    <name evidence="2" type="primary">A01g503060.1_BraROA</name>
    <name evidence="2" type="ORF">IGI04_001679</name>
</gene>
<keyword evidence="1" id="KW-0812">Transmembrane</keyword>
<dbReference type="Proteomes" id="UP000823674">
    <property type="component" value="Chromosome A01"/>
</dbReference>
<keyword evidence="1" id="KW-1133">Transmembrane helix</keyword>
<comment type="caution">
    <text evidence="2">The sequence shown here is derived from an EMBL/GenBank/DDBJ whole genome shotgun (WGS) entry which is preliminary data.</text>
</comment>
<keyword evidence="3" id="KW-1185">Reference proteome</keyword>
<proteinExistence type="predicted"/>
<evidence type="ECO:0000313" key="2">
    <source>
        <dbReference type="EMBL" id="KAG5414112.1"/>
    </source>
</evidence>
<dbReference type="EMBL" id="JADBGQ010000001">
    <property type="protein sequence ID" value="KAG5414112.1"/>
    <property type="molecule type" value="Genomic_DNA"/>
</dbReference>
<accession>A0ABQ7NTF9</accession>